<dbReference type="EMBL" id="OX596093">
    <property type="protein sequence ID" value="CAI9713959.1"/>
    <property type="molecule type" value="Genomic_DNA"/>
</dbReference>
<gene>
    <name evidence="1" type="ORF">MRATA1EN3_LOCUS25172</name>
</gene>
<reference evidence="1" key="1">
    <citation type="submission" date="2023-05" db="EMBL/GenBank/DDBJ databases">
        <authorList>
            <consortium name="ELIXIR-Norway"/>
        </authorList>
    </citation>
    <scope>NUCLEOTIDE SEQUENCE</scope>
</reference>
<protein>
    <submittedName>
        <fullName evidence="1">Uncharacterized protein</fullName>
    </submittedName>
</protein>
<dbReference type="Proteomes" id="UP001162501">
    <property type="component" value="Chromosome 9"/>
</dbReference>
<accession>A0ACB0FLK8</accession>
<evidence type="ECO:0000313" key="2">
    <source>
        <dbReference type="Proteomes" id="UP001162501"/>
    </source>
</evidence>
<organism evidence="1 2">
    <name type="scientific">Rangifer tarandus platyrhynchus</name>
    <name type="common">Svalbard reindeer</name>
    <dbReference type="NCBI Taxonomy" id="3082113"/>
    <lineage>
        <taxon>Eukaryota</taxon>
        <taxon>Metazoa</taxon>
        <taxon>Chordata</taxon>
        <taxon>Craniata</taxon>
        <taxon>Vertebrata</taxon>
        <taxon>Euteleostomi</taxon>
        <taxon>Mammalia</taxon>
        <taxon>Eutheria</taxon>
        <taxon>Laurasiatheria</taxon>
        <taxon>Artiodactyla</taxon>
        <taxon>Ruminantia</taxon>
        <taxon>Pecora</taxon>
        <taxon>Cervidae</taxon>
        <taxon>Odocoileinae</taxon>
        <taxon>Rangifer</taxon>
    </lineage>
</organism>
<sequence>MSWLHHFSAGKLAKWMPVCKMGVVIAPTVGADEHYRSDTGGWPSADSWTAVPARREASALRVPAGAVAPPGGLMGSGSAGRRPGTESRSLLRLCAACSASGMSMLLAAGTQTPTGPGVLPPQALVSAAGPQEAQSVPHPKLPSRGANFEKASELPGEPMHTETYSAARKLSETLPTLADRLSSNLLSGTGLNARSPQQRLCLSPGLGYRGRRARMTSCTPGACVTSIPEQKGAQPARRYENE</sequence>
<evidence type="ECO:0000313" key="1">
    <source>
        <dbReference type="EMBL" id="CAI9713959.1"/>
    </source>
</evidence>
<name>A0ACB0FLK8_RANTA</name>
<proteinExistence type="predicted"/>